<name>B8HWR3_CYAP4</name>
<dbReference type="PANTHER" id="PTHR35996">
    <property type="entry name" value="OSJNBA0038O10.25 PROTEIN"/>
    <property type="match status" value="1"/>
</dbReference>
<gene>
    <name evidence="2" type="ordered locus">Cyan7425_0830</name>
</gene>
<evidence type="ECO:0000313" key="2">
    <source>
        <dbReference type="EMBL" id="ACL43216.1"/>
    </source>
</evidence>
<dbReference type="HOGENOM" id="CLU_203090_0_0_3"/>
<dbReference type="Pfam" id="PF26369">
    <property type="entry name" value="UPF0426"/>
    <property type="match status" value="1"/>
</dbReference>
<reference evidence="2" key="1">
    <citation type="submission" date="2009-01" db="EMBL/GenBank/DDBJ databases">
        <title>Complete sequence of chromosome Cyanothece sp. PCC 7425.</title>
        <authorList>
            <consortium name="US DOE Joint Genome Institute"/>
            <person name="Lucas S."/>
            <person name="Copeland A."/>
            <person name="Lapidus A."/>
            <person name="Glavina del Rio T."/>
            <person name="Dalin E."/>
            <person name="Tice H."/>
            <person name="Bruce D."/>
            <person name="Goodwin L."/>
            <person name="Pitluck S."/>
            <person name="Sims D."/>
            <person name="Meineke L."/>
            <person name="Brettin T."/>
            <person name="Detter J.C."/>
            <person name="Han C."/>
            <person name="Larimer F."/>
            <person name="Land M."/>
            <person name="Hauser L."/>
            <person name="Kyrpides N."/>
            <person name="Ovchinnikova G."/>
            <person name="Liberton M."/>
            <person name="Stoeckel J."/>
            <person name="Banerjee A."/>
            <person name="Singh A."/>
            <person name="Page L."/>
            <person name="Sato H."/>
            <person name="Zhao L."/>
            <person name="Sherman L."/>
            <person name="Pakrasi H."/>
            <person name="Richardson P."/>
        </authorList>
    </citation>
    <scope>NUCLEOTIDE SEQUENCE</scope>
    <source>
        <strain evidence="2">PCC 7425</strain>
    </source>
</reference>
<dbReference type="STRING" id="395961.Cyan7425_0830"/>
<feature type="region of interest" description="Disordered" evidence="1">
    <location>
        <begin position="44"/>
        <end position="72"/>
    </location>
</feature>
<dbReference type="eggNOG" id="ENOG5032ZTM">
    <property type="taxonomic scope" value="Bacteria"/>
</dbReference>
<proteinExistence type="predicted"/>
<protein>
    <submittedName>
        <fullName evidence="2">Uncharacterized protein</fullName>
    </submittedName>
</protein>
<evidence type="ECO:0000256" key="1">
    <source>
        <dbReference type="SAM" id="MobiDB-lite"/>
    </source>
</evidence>
<accession>B8HWR3</accession>
<dbReference type="EMBL" id="CP001344">
    <property type="protein sequence ID" value="ACL43216.1"/>
    <property type="molecule type" value="Genomic_DNA"/>
</dbReference>
<dbReference type="InterPro" id="IPR040278">
    <property type="entry name" value="UPF0426"/>
</dbReference>
<organism evidence="2">
    <name type="scientific">Cyanothece sp. (strain PCC 7425 / ATCC 29141)</name>
    <dbReference type="NCBI Taxonomy" id="395961"/>
    <lineage>
        <taxon>Bacteria</taxon>
        <taxon>Bacillati</taxon>
        <taxon>Cyanobacteriota</taxon>
        <taxon>Cyanophyceae</taxon>
        <taxon>Gomontiellales</taxon>
        <taxon>Cyanothecaceae</taxon>
        <taxon>Cyanothece</taxon>
    </lineage>
</organism>
<sequence>MFLTELSPLMQELVQKPIAFMGGFVSGLLRLNLNDEPVSQWLANQGYDAQTPSAKTEPKNGKGGGPQSITIE</sequence>
<dbReference type="KEGG" id="cyn:Cyan7425_0830"/>
<dbReference type="PANTHER" id="PTHR35996:SF1">
    <property type="entry name" value="OS04G0528100 PROTEIN"/>
    <property type="match status" value="1"/>
</dbReference>
<dbReference type="OrthoDB" id="488745at2"/>
<dbReference type="AlphaFoldDB" id="B8HWR3"/>
<feature type="compositionally biased region" description="Polar residues" evidence="1">
    <location>
        <begin position="44"/>
        <end position="54"/>
    </location>
</feature>